<evidence type="ECO:0000256" key="1">
    <source>
        <dbReference type="ARBA" id="ARBA00004496"/>
    </source>
</evidence>
<keyword evidence="4" id="KW-0479">Metal-binding</keyword>
<evidence type="ECO:0000256" key="5">
    <source>
        <dbReference type="ARBA" id="ARBA00039938"/>
    </source>
</evidence>
<dbReference type="CDD" id="cd10159">
    <property type="entry name" value="CsoR-like_DUF156_2"/>
    <property type="match status" value="1"/>
</dbReference>
<comment type="subunit">
    <text evidence="2">Homodimer.</text>
</comment>
<evidence type="ECO:0000256" key="3">
    <source>
        <dbReference type="ARBA" id="ARBA00022490"/>
    </source>
</evidence>
<dbReference type="PANTHER" id="PTHR33677:SF4">
    <property type="entry name" value="COPPER-SENSING TRANSCRIPTIONAL REPRESSOR CSOR"/>
    <property type="match status" value="1"/>
</dbReference>
<name>A0ABS4GFR7_9FIRM</name>
<dbReference type="InterPro" id="IPR038390">
    <property type="entry name" value="Metal_Tscrpt_repr_sf"/>
</dbReference>
<dbReference type="GO" id="GO:0003677">
    <property type="term" value="F:DNA binding"/>
    <property type="evidence" value="ECO:0007669"/>
    <property type="project" value="UniProtKB-KW"/>
</dbReference>
<protein>
    <recommendedName>
        <fullName evidence="5">Copper-sensing transcriptional repressor CsoR</fullName>
    </recommendedName>
    <alternativeName>
        <fullName evidence="6">Copper-sensitive operon repressor</fullName>
    </alternativeName>
</protein>
<dbReference type="Proteomes" id="UP001519342">
    <property type="component" value="Unassembled WGS sequence"/>
</dbReference>
<evidence type="ECO:0000313" key="8">
    <source>
        <dbReference type="Proteomes" id="UP001519342"/>
    </source>
</evidence>
<proteinExistence type="predicted"/>
<reference evidence="7 8" key="1">
    <citation type="submission" date="2021-03" db="EMBL/GenBank/DDBJ databases">
        <title>Genomic Encyclopedia of Type Strains, Phase IV (KMG-IV): sequencing the most valuable type-strain genomes for metagenomic binning, comparative biology and taxonomic classification.</title>
        <authorList>
            <person name="Goeker M."/>
        </authorList>
    </citation>
    <scope>NUCLEOTIDE SEQUENCE [LARGE SCALE GENOMIC DNA]</scope>
    <source>
        <strain evidence="7 8">DSM 24004</strain>
    </source>
</reference>
<dbReference type="Gene3D" id="1.20.58.1000">
    <property type="entry name" value="Metal-sensitive repressor, helix protomer"/>
    <property type="match status" value="1"/>
</dbReference>
<dbReference type="InterPro" id="IPR003735">
    <property type="entry name" value="Metal_Tscrpt_repr"/>
</dbReference>
<evidence type="ECO:0000256" key="2">
    <source>
        <dbReference type="ARBA" id="ARBA00011738"/>
    </source>
</evidence>
<keyword evidence="3" id="KW-0963">Cytoplasm</keyword>
<keyword evidence="7" id="KW-0238">DNA-binding</keyword>
<dbReference type="EMBL" id="JAGGKS010000006">
    <property type="protein sequence ID" value="MBP1926382.1"/>
    <property type="molecule type" value="Genomic_DNA"/>
</dbReference>
<evidence type="ECO:0000313" key="7">
    <source>
        <dbReference type="EMBL" id="MBP1926382.1"/>
    </source>
</evidence>
<accession>A0ABS4GFR7</accession>
<gene>
    <name evidence="7" type="ORF">J2Z76_002247</name>
</gene>
<dbReference type="RefSeq" id="WP_209512115.1">
    <property type="nucleotide sequence ID" value="NZ_JAGGKS010000006.1"/>
</dbReference>
<evidence type="ECO:0000256" key="4">
    <source>
        <dbReference type="ARBA" id="ARBA00022723"/>
    </source>
</evidence>
<dbReference type="PANTHER" id="PTHR33677">
    <property type="entry name" value="TRANSCRIPTIONAL REPRESSOR FRMR-RELATED"/>
    <property type="match status" value="1"/>
</dbReference>
<keyword evidence="8" id="KW-1185">Reference proteome</keyword>
<comment type="subcellular location">
    <subcellularLocation>
        <location evidence="1">Cytoplasm</location>
    </subcellularLocation>
</comment>
<dbReference type="Pfam" id="PF02583">
    <property type="entry name" value="Trns_repr_metal"/>
    <property type="match status" value="1"/>
</dbReference>
<organism evidence="7 8">
    <name type="scientific">Sedimentibacter acidaminivorans</name>
    <dbReference type="NCBI Taxonomy" id="913099"/>
    <lineage>
        <taxon>Bacteria</taxon>
        <taxon>Bacillati</taxon>
        <taxon>Bacillota</taxon>
        <taxon>Tissierellia</taxon>
        <taxon>Sedimentibacter</taxon>
    </lineage>
</organism>
<comment type="caution">
    <text evidence="7">The sequence shown here is derived from an EMBL/GenBank/DDBJ whole genome shotgun (WGS) entry which is preliminary data.</text>
</comment>
<evidence type="ECO:0000256" key="6">
    <source>
        <dbReference type="ARBA" id="ARBA00041544"/>
    </source>
</evidence>
<sequence>MKADKISINRLLKTASGQIEGIIKMVEDDRYCIDVSNQILAVQSILRKANKEIIKAHMEGCIKEAFVEGNEIQKIEEVISLIDKISK</sequence>